<reference evidence="1" key="1">
    <citation type="journal article" date="2015" name="Nature">
        <title>Complex archaea that bridge the gap between prokaryotes and eukaryotes.</title>
        <authorList>
            <person name="Spang A."/>
            <person name="Saw J.H."/>
            <person name="Jorgensen S.L."/>
            <person name="Zaremba-Niedzwiedzka K."/>
            <person name="Martijn J."/>
            <person name="Lind A.E."/>
            <person name="van Eijk R."/>
            <person name="Schleper C."/>
            <person name="Guy L."/>
            <person name="Ettema T.J."/>
        </authorList>
    </citation>
    <scope>NUCLEOTIDE SEQUENCE</scope>
</reference>
<proteinExistence type="predicted"/>
<gene>
    <name evidence="1" type="ORF">LCGC14_1937530</name>
</gene>
<name>A0A0F9G9R9_9ZZZZ</name>
<accession>A0A0F9G9R9</accession>
<dbReference type="EMBL" id="LAZR01020915">
    <property type="protein sequence ID" value="KKL87156.1"/>
    <property type="molecule type" value="Genomic_DNA"/>
</dbReference>
<comment type="caution">
    <text evidence="1">The sequence shown here is derived from an EMBL/GenBank/DDBJ whole genome shotgun (WGS) entry which is preliminary data.</text>
</comment>
<evidence type="ECO:0000313" key="1">
    <source>
        <dbReference type="EMBL" id="KKL87156.1"/>
    </source>
</evidence>
<protein>
    <submittedName>
        <fullName evidence="1">Uncharacterized protein</fullName>
    </submittedName>
</protein>
<dbReference type="AlphaFoldDB" id="A0A0F9G9R9"/>
<sequence length="389" mass="42146">MPFVGQLSSDGTRVFTAEGWQPVDLPGFDGDENIDFAGSTSIDIGNGIIMVLGPNGEFLGLRQAPQAPAGRTQFGSERALDIAQTERLGAQTANEQRELDQFDRELSFRIQNTQDQLTESRRQFDISTGLERERIAAQMARLKKQLANDMAIAQLDNRTRLEIAGMQAVTAKRGQNISREQFGLNLQARRAEFGATTLGRDPARQALFELGGSGGTTPLELAAQQFPTAEIPQISAAGGASVNLKDKPVAIRVGEAGRPEIVLASKKRIDIIPEAASAQGGASLVPGEPETLEPSPVIEARRTFRDLLRSSFEAGPMPRFGGLQDIEPFFGQDIEAPGKMAFSFSQKSPAVQRILLSVLGVRGFDQEEALRRMRAATPEAVFSGIARQR</sequence>
<organism evidence="1">
    <name type="scientific">marine sediment metagenome</name>
    <dbReference type="NCBI Taxonomy" id="412755"/>
    <lineage>
        <taxon>unclassified sequences</taxon>
        <taxon>metagenomes</taxon>
        <taxon>ecological metagenomes</taxon>
    </lineage>
</organism>